<dbReference type="PANTHER" id="PTHR36063">
    <property type="entry name" value="ARABIDOPSIS THALIANA GENOMIC DNA, CHROMOSOME 5, P1 CLONE:MOK16"/>
    <property type="match status" value="1"/>
</dbReference>
<sequence>MAKGMRFVQTWGDVSPRLIVSNKKQQQQFSNFPKLETIAEEGCCVDSFGVRAPKRIVIFLPLVLSVILYMVLHKSIKDS</sequence>
<name>A0A0D3E6S5_BRAOL</name>
<protein>
    <submittedName>
        <fullName evidence="2">Uncharacterized protein</fullName>
    </submittedName>
</protein>
<evidence type="ECO:0000313" key="3">
    <source>
        <dbReference type="Proteomes" id="UP000032141"/>
    </source>
</evidence>
<reference evidence="2 3" key="1">
    <citation type="journal article" date="2014" name="Genome Biol.">
        <title>Transcriptome and methylome profiling reveals relics of genome dominance in the mesopolyploid Brassica oleracea.</title>
        <authorList>
            <person name="Parkin I.A."/>
            <person name="Koh C."/>
            <person name="Tang H."/>
            <person name="Robinson S.J."/>
            <person name="Kagale S."/>
            <person name="Clarke W.E."/>
            <person name="Town C.D."/>
            <person name="Nixon J."/>
            <person name="Krishnakumar V."/>
            <person name="Bidwell S.L."/>
            <person name="Denoeud F."/>
            <person name="Belcram H."/>
            <person name="Links M.G."/>
            <person name="Just J."/>
            <person name="Clarke C."/>
            <person name="Bender T."/>
            <person name="Huebert T."/>
            <person name="Mason A.S."/>
            <person name="Pires J.C."/>
            <person name="Barker G."/>
            <person name="Moore J."/>
            <person name="Walley P.G."/>
            <person name="Manoli S."/>
            <person name="Batley J."/>
            <person name="Edwards D."/>
            <person name="Nelson M.N."/>
            <person name="Wang X."/>
            <person name="Paterson A.H."/>
            <person name="King G."/>
            <person name="Bancroft I."/>
            <person name="Chalhoub B."/>
            <person name="Sharpe A.G."/>
        </authorList>
    </citation>
    <scope>NUCLEOTIDE SEQUENCE</scope>
    <source>
        <strain evidence="2 3">cv. TO1000</strain>
    </source>
</reference>
<proteinExistence type="predicted"/>
<dbReference type="HOGENOM" id="CLU_197030_0_0_1"/>
<keyword evidence="1" id="KW-0472">Membrane</keyword>
<accession>A0A0D3E6S5</accession>
<dbReference type="Gramene" id="Bo9g062970.1">
    <property type="protein sequence ID" value="Bo9g062970.1"/>
    <property type="gene ID" value="Bo9g062970"/>
</dbReference>
<dbReference type="Proteomes" id="UP000032141">
    <property type="component" value="Chromosome C9"/>
</dbReference>
<evidence type="ECO:0000256" key="1">
    <source>
        <dbReference type="SAM" id="Phobius"/>
    </source>
</evidence>
<dbReference type="EnsemblPlants" id="Bo9g062970.1">
    <property type="protein sequence ID" value="Bo9g062970.1"/>
    <property type="gene ID" value="Bo9g062970"/>
</dbReference>
<keyword evidence="1" id="KW-1133">Transmembrane helix</keyword>
<organism evidence="2 3">
    <name type="scientific">Brassica oleracea var. oleracea</name>
    <dbReference type="NCBI Taxonomy" id="109376"/>
    <lineage>
        <taxon>Eukaryota</taxon>
        <taxon>Viridiplantae</taxon>
        <taxon>Streptophyta</taxon>
        <taxon>Embryophyta</taxon>
        <taxon>Tracheophyta</taxon>
        <taxon>Spermatophyta</taxon>
        <taxon>Magnoliopsida</taxon>
        <taxon>eudicotyledons</taxon>
        <taxon>Gunneridae</taxon>
        <taxon>Pentapetalae</taxon>
        <taxon>rosids</taxon>
        <taxon>malvids</taxon>
        <taxon>Brassicales</taxon>
        <taxon>Brassicaceae</taxon>
        <taxon>Brassiceae</taxon>
        <taxon>Brassica</taxon>
    </lineage>
</organism>
<keyword evidence="1" id="KW-0812">Transmembrane</keyword>
<dbReference type="eggNOG" id="ENOG502SX6T">
    <property type="taxonomic scope" value="Eukaryota"/>
</dbReference>
<keyword evidence="3" id="KW-1185">Reference proteome</keyword>
<dbReference type="PANTHER" id="PTHR36063:SF8">
    <property type="entry name" value="GENOME ASSEMBLY, CHROMOSOME: A06"/>
    <property type="match status" value="1"/>
</dbReference>
<dbReference type="AlphaFoldDB" id="A0A0D3E6S5"/>
<dbReference type="OMA" id="FVQTWGD"/>
<reference evidence="2" key="2">
    <citation type="submission" date="2015-03" db="UniProtKB">
        <authorList>
            <consortium name="EnsemblPlants"/>
        </authorList>
    </citation>
    <scope>IDENTIFICATION</scope>
</reference>
<evidence type="ECO:0000313" key="2">
    <source>
        <dbReference type="EnsemblPlants" id="Bo9g062970.1"/>
    </source>
</evidence>
<feature type="transmembrane region" description="Helical" evidence="1">
    <location>
        <begin position="56"/>
        <end position="72"/>
    </location>
</feature>